<dbReference type="NCBIfam" id="NF004270">
    <property type="entry name" value="PRK05687.2-1"/>
    <property type="match status" value="1"/>
</dbReference>
<dbReference type="GO" id="GO:0015031">
    <property type="term" value="P:protein transport"/>
    <property type="evidence" value="ECO:0007669"/>
    <property type="project" value="UniProtKB-KW"/>
</dbReference>
<keyword evidence="7" id="KW-1005">Bacterial flagellum biogenesis</keyword>
<dbReference type="PANTHER" id="PTHR34982:SF1">
    <property type="entry name" value="FLAGELLAR ASSEMBLY PROTEIN FLIH"/>
    <property type="match status" value="1"/>
</dbReference>
<dbReference type="InterPro" id="IPR018035">
    <property type="entry name" value="Flagellar_FliH/T3SS_HrpE"/>
</dbReference>
<organism evidence="11 12">
    <name type="scientific">Undibacterium terreum</name>
    <dbReference type="NCBI Taxonomy" id="1224302"/>
    <lineage>
        <taxon>Bacteria</taxon>
        <taxon>Pseudomonadati</taxon>
        <taxon>Pseudomonadota</taxon>
        <taxon>Betaproteobacteria</taxon>
        <taxon>Burkholderiales</taxon>
        <taxon>Oxalobacteraceae</taxon>
        <taxon>Undibacterium</taxon>
    </lineage>
</organism>
<dbReference type="GO" id="GO:0003774">
    <property type="term" value="F:cytoskeletal motor activity"/>
    <property type="evidence" value="ECO:0007669"/>
    <property type="project" value="InterPro"/>
</dbReference>
<comment type="similarity">
    <text evidence="3">Belongs to the FliH family.</text>
</comment>
<evidence type="ECO:0000256" key="3">
    <source>
        <dbReference type="ARBA" id="ARBA00006602"/>
    </source>
</evidence>
<dbReference type="EMBL" id="BMED01000008">
    <property type="protein sequence ID" value="GGC99795.1"/>
    <property type="molecule type" value="Genomic_DNA"/>
</dbReference>
<evidence type="ECO:0000259" key="10">
    <source>
        <dbReference type="Pfam" id="PF02108"/>
    </source>
</evidence>
<dbReference type="PRINTS" id="PR01003">
    <property type="entry name" value="FLGFLIH"/>
</dbReference>
<feature type="domain" description="Flagellar assembly protein FliH/Type III secretion system HrpE" evidence="10">
    <location>
        <begin position="96"/>
        <end position="221"/>
    </location>
</feature>
<dbReference type="InterPro" id="IPR000563">
    <property type="entry name" value="Flag_FliH"/>
</dbReference>
<sequence>MPMSDSTIPKGQMSAFQRWEMASFGDERPSQVAERNLNASVAAKAQQEEMHQAREQARKEGYAAGYKEAYALGLQQAQEDGHREGLAAGKEIIDAELATVQSIAHHFAEQIASVHKLVTQDVFKLALDLSEAMLRTSLELNPELILPVVREAVESLPSVQRPAQLILNPNDAEIIKSHMGDELDKDGWRIVTDSHMEPGGCRLETAQNLVDASFSSRWHKLSDAMKKQLPPKS</sequence>
<keyword evidence="11" id="KW-0966">Cell projection</keyword>
<reference evidence="11" key="2">
    <citation type="submission" date="2020-09" db="EMBL/GenBank/DDBJ databases">
        <authorList>
            <person name="Sun Q."/>
            <person name="Zhou Y."/>
        </authorList>
    </citation>
    <scope>NUCLEOTIDE SEQUENCE</scope>
    <source>
        <strain evidence="11">CGMCC 1.10998</strain>
    </source>
</reference>
<dbReference type="Proteomes" id="UP000637423">
    <property type="component" value="Unassembled WGS sequence"/>
</dbReference>
<evidence type="ECO:0000256" key="5">
    <source>
        <dbReference type="ARBA" id="ARBA00022448"/>
    </source>
</evidence>
<dbReference type="PANTHER" id="PTHR34982">
    <property type="entry name" value="YOP PROTEINS TRANSLOCATION PROTEIN L"/>
    <property type="match status" value="1"/>
</dbReference>
<dbReference type="GO" id="GO:0009288">
    <property type="term" value="C:bacterial-type flagellum"/>
    <property type="evidence" value="ECO:0007669"/>
    <property type="project" value="InterPro"/>
</dbReference>
<evidence type="ECO:0000313" key="11">
    <source>
        <dbReference type="EMBL" id="GGC99795.1"/>
    </source>
</evidence>
<dbReference type="GO" id="GO:0071973">
    <property type="term" value="P:bacterial-type flagellum-dependent cell motility"/>
    <property type="evidence" value="ECO:0007669"/>
    <property type="project" value="InterPro"/>
</dbReference>
<reference evidence="11" key="1">
    <citation type="journal article" date="2014" name="Int. J. Syst. Evol. Microbiol.">
        <title>Complete genome sequence of Corynebacterium casei LMG S-19264T (=DSM 44701T), isolated from a smear-ripened cheese.</title>
        <authorList>
            <consortium name="US DOE Joint Genome Institute (JGI-PGF)"/>
            <person name="Walter F."/>
            <person name="Albersmeier A."/>
            <person name="Kalinowski J."/>
            <person name="Ruckert C."/>
        </authorList>
    </citation>
    <scope>NUCLEOTIDE SEQUENCE</scope>
    <source>
        <strain evidence="11">CGMCC 1.10998</strain>
    </source>
</reference>
<keyword evidence="8" id="KW-0653">Protein transport</keyword>
<dbReference type="InterPro" id="IPR051472">
    <property type="entry name" value="T3SS_Stator/FliH"/>
</dbReference>
<comment type="subcellular location">
    <subcellularLocation>
        <location evidence="2">Cytoplasm</location>
    </subcellularLocation>
</comment>
<dbReference type="Pfam" id="PF02108">
    <property type="entry name" value="FliH"/>
    <property type="match status" value="1"/>
</dbReference>
<accession>A0A916V090</accession>
<name>A0A916V090_9BURK</name>
<comment type="function">
    <text evidence="1">Needed for flagellar regrowth and assembly.</text>
</comment>
<evidence type="ECO:0000256" key="4">
    <source>
        <dbReference type="ARBA" id="ARBA00016507"/>
    </source>
</evidence>
<proteinExistence type="inferred from homology"/>
<keyword evidence="9" id="KW-1006">Bacterial flagellum protein export</keyword>
<dbReference type="AlphaFoldDB" id="A0A916V090"/>
<evidence type="ECO:0000256" key="6">
    <source>
        <dbReference type="ARBA" id="ARBA00022490"/>
    </source>
</evidence>
<comment type="caution">
    <text evidence="11">The sequence shown here is derived from an EMBL/GenBank/DDBJ whole genome shotgun (WGS) entry which is preliminary data.</text>
</comment>
<gene>
    <name evidence="11" type="primary">fliH</name>
    <name evidence="11" type="ORF">GCM10011396_54130</name>
</gene>
<evidence type="ECO:0000256" key="8">
    <source>
        <dbReference type="ARBA" id="ARBA00022927"/>
    </source>
</evidence>
<dbReference type="GO" id="GO:0005829">
    <property type="term" value="C:cytosol"/>
    <property type="evidence" value="ECO:0007669"/>
    <property type="project" value="TreeGrafter"/>
</dbReference>
<evidence type="ECO:0000256" key="2">
    <source>
        <dbReference type="ARBA" id="ARBA00004496"/>
    </source>
</evidence>
<keyword evidence="11" id="KW-0969">Cilium</keyword>
<keyword evidence="6" id="KW-0963">Cytoplasm</keyword>
<evidence type="ECO:0000256" key="1">
    <source>
        <dbReference type="ARBA" id="ARBA00003041"/>
    </source>
</evidence>
<keyword evidence="12" id="KW-1185">Reference proteome</keyword>
<keyword evidence="11" id="KW-0282">Flagellum</keyword>
<evidence type="ECO:0000256" key="7">
    <source>
        <dbReference type="ARBA" id="ARBA00022795"/>
    </source>
</evidence>
<evidence type="ECO:0000313" key="12">
    <source>
        <dbReference type="Proteomes" id="UP000637423"/>
    </source>
</evidence>
<evidence type="ECO:0000256" key="9">
    <source>
        <dbReference type="ARBA" id="ARBA00023225"/>
    </source>
</evidence>
<protein>
    <recommendedName>
        <fullName evidence="4">Flagellar assembly protein FliH</fullName>
    </recommendedName>
</protein>
<dbReference type="GO" id="GO:0044781">
    <property type="term" value="P:bacterial-type flagellum organization"/>
    <property type="evidence" value="ECO:0007669"/>
    <property type="project" value="UniProtKB-KW"/>
</dbReference>
<keyword evidence="5" id="KW-0813">Transport</keyword>